<keyword evidence="2" id="KW-0813">Transport</keyword>
<evidence type="ECO:0000256" key="1">
    <source>
        <dbReference type="ARBA" id="ARBA00004496"/>
    </source>
</evidence>
<sequence>MFVCYSRELGAGFSPYIEQILEIILPLLRFYFHDGVRHAAAATIPQLLNCVKLAQPSSEYLAKMWQLVTQKIIEAMMEESDPSYLIQLFMAYYESLEVVGTNSMDASQMEAFTKATISQLEEYKSRLEVREQGKHGEDYDPEDEEIILEEEATEEAMLGELSKAIHTIFKTHGVAYLPWFDQLLPIISQLLSLNHPGTKQWMICIFDDLVEFTGPASFKYQGHFLQGMIQSLLDTGADVRQAAAYGIGMCAQFGGVDYADACFAAITPLFQLINAPNARDSDNVYVTENAIAAVTKVCKYNSSKFDVNTVIPVWFASLPIENDEEEAPHVYTYLLDLLDAHHPAVLGANNENIPKLVSVFTDTLFAAILPAELASRMVNSLKAILGGISDEARNNLWNSIDVEKRKALSEMGYL</sequence>
<dbReference type="EMBL" id="JASJQH010000390">
    <property type="protein sequence ID" value="KAK9764647.1"/>
    <property type="molecule type" value="Genomic_DNA"/>
</dbReference>
<dbReference type="Gene3D" id="1.25.10.10">
    <property type="entry name" value="Leucine-rich Repeat Variant"/>
    <property type="match status" value="1"/>
</dbReference>
<keyword evidence="7" id="KW-1185">Reference proteome</keyword>
<reference evidence="6 7" key="1">
    <citation type="submission" date="2023-04" db="EMBL/GenBank/DDBJ databases">
        <title>Genome of Basidiobolus ranarum AG-B5.</title>
        <authorList>
            <person name="Stajich J.E."/>
            <person name="Carter-House D."/>
            <person name="Gryganskyi A."/>
        </authorList>
    </citation>
    <scope>NUCLEOTIDE SEQUENCE [LARGE SCALE GENOMIC DNA]</scope>
    <source>
        <strain evidence="6 7">AG-B5</strain>
    </source>
</reference>
<dbReference type="InterPro" id="IPR011989">
    <property type="entry name" value="ARM-like"/>
</dbReference>
<comment type="caution">
    <text evidence="6">The sequence shown here is derived from an EMBL/GenBank/DDBJ whole genome shotgun (WGS) entry which is preliminary data.</text>
</comment>
<evidence type="ECO:0000256" key="2">
    <source>
        <dbReference type="ARBA" id="ARBA00022448"/>
    </source>
</evidence>
<dbReference type="InterPro" id="IPR040122">
    <property type="entry name" value="Importin_beta"/>
</dbReference>
<dbReference type="InterPro" id="IPR016024">
    <property type="entry name" value="ARM-type_fold"/>
</dbReference>
<name>A0ABR2WT13_9FUNG</name>
<evidence type="ECO:0000313" key="6">
    <source>
        <dbReference type="EMBL" id="KAK9764647.1"/>
    </source>
</evidence>
<evidence type="ECO:0000256" key="3">
    <source>
        <dbReference type="ARBA" id="ARBA00022490"/>
    </source>
</evidence>
<dbReference type="InterPro" id="IPR040928">
    <property type="entry name" value="Importin_rep_5"/>
</dbReference>
<dbReference type="SUPFAM" id="SSF48371">
    <property type="entry name" value="ARM repeat"/>
    <property type="match status" value="1"/>
</dbReference>
<dbReference type="Pfam" id="PF18829">
    <property type="entry name" value="Importin_rep_6"/>
    <property type="match status" value="1"/>
</dbReference>
<dbReference type="Pfam" id="PF18816">
    <property type="entry name" value="Importin_rep_5"/>
    <property type="match status" value="1"/>
</dbReference>
<keyword evidence="4" id="KW-0677">Repeat</keyword>
<gene>
    <name evidence="6" type="primary">PSE1_2</name>
    <name evidence="6" type="ORF">K7432_007675</name>
</gene>
<comment type="subcellular location">
    <subcellularLocation>
        <location evidence="1">Cytoplasm</location>
    </subcellularLocation>
</comment>
<dbReference type="PANTHER" id="PTHR10527">
    <property type="entry name" value="IMPORTIN BETA"/>
    <property type="match status" value="1"/>
</dbReference>
<accession>A0ABR2WT13</accession>
<evidence type="ECO:0000256" key="5">
    <source>
        <dbReference type="ARBA" id="ARBA00022927"/>
    </source>
</evidence>
<keyword evidence="5" id="KW-0653">Protein transport</keyword>
<dbReference type="Proteomes" id="UP001479436">
    <property type="component" value="Unassembled WGS sequence"/>
</dbReference>
<dbReference type="InterPro" id="IPR041389">
    <property type="entry name" value="Importin_rep_6"/>
</dbReference>
<evidence type="ECO:0000313" key="7">
    <source>
        <dbReference type="Proteomes" id="UP001479436"/>
    </source>
</evidence>
<organism evidence="6 7">
    <name type="scientific">Basidiobolus ranarum</name>
    <dbReference type="NCBI Taxonomy" id="34480"/>
    <lineage>
        <taxon>Eukaryota</taxon>
        <taxon>Fungi</taxon>
        <taxon>Fungi incertae sedis</taxon>
        <taxon>Zoopagomycota</taxon>
        <taxon>Entomophthoromycotina</taxon>
        <taxon>Basidiobolomycetes</taxon>
        <taxon>Basidiobolales</taxon>
        <taxon>Basidiobolaceae</taxon>
        <taxon>Basidiobolus</taxon>
    </lineage>
</organism>
<evidence type="ECO:0000256" key="4">
    <source>
        <dbReference type="ARBA" id="ARBA00022737"/>
    </source>
</evidence>
<proteinExistence type="predicted"/>
<protein>
    <submittedName>
        <fullName evidence="6">Importin subunit beta-3</fullName>
    </submittedName>
</protein>
<keyword evidence="3" id="KW-0963">Cytoplasm</keyword>